<dbReference type="EMBL" id="KM000061">
    <property type="protein sequence ID" value="AII30182.1"/>
    <property type="molecule type" value="Genomic_DNA"/>
</dbReference>
<reference evidence="1" key="1">
    <citation type="journal article" date="2015" name="PLoS ONE">
        <title>Life-style and genome structure of marine pseudoalteromonas siphovirus b8b isolated from the northwestern mediterranean sea.</title>
        <authorList>
            <person name="Lara E."/>
            <person name="Holmfeldt K."/>
            <person name="Solonenko N."/>
            <person name="Sa E.L."/>
            <person name="Ignacio-Espinoza J.C."/>
            <person name="Cornejo-Castillo F.M."/>
            <person name="Verberkmoes N.C."/>
            <person name="Vaque D."/>
            <person name="Sullivan M.B."/>
            <person name="Acinas S.G."/>
        </authorList>
    </citation>
    <scope>NUCLEOTIDE SEQUENCE [LARGE SCALE GENOMIC DNA]</scope>
</reference>
<proteinExistence type="predicted"/>
<name>A0A076G8T6_9CAUD</name>
<protein>
    <submittedName>
        <fullName evidence="1">Uncharacterized protein</fullName>
    </submittedName>
</protein>
<evidence type="ECO:0000313" key="1">
    <source>
        <dbReference type="EMBL" id="AII30182.1"/>
    </source>
</evidence>
<sequence length="113" mass="12921">MASLSFKQLARRAAQVVNDRLGEPCTYFTYGANEPQENVQIIIAREGESRDQMGNLVVPEIQGSALKSELTQRPSDRDYLIDSEGQRYRVSYVLHDNPSKWYFYLIEVSDDDG</sequence>
<accession>A0A076G8T6</accession>
<organism evidence="1">
    <name type="scientific">Pseudoalteromonas phage B8b</name>
    <dbReference type="NCBI Taxonomy" id="1506997"/>
    <lineage>
        <taxon>Viruses</taxon>
        <taxon>Duplodnaviria</taxon>
        <taxon>Heunggongvirae</taxon>
        <taxon>Uroviricota</taxon>
        <taxon>Caudoviricetes</taxon>
    </lineage>
</organism>